<gene>
    <name evidence="2" type="ORF">RUM44_013310</name>
</gene>
<dbReference type="SUPFAM" id="SSF56112">
    <property type="entry name" value="Protein kinase-like (PK-like)"/>
    <property type="match status" value="1"/>
</dbReference>
<accession>A0ABR1BDU1</accession>
<organism evidence="2 3">
    <name type="scientific">Polyplax serrata</name>
    <name type="common">Common mouse louse</name>
    <dbReference type="NCBI Taxonomy" id="468196"/>
    <lineage>
        <taxon>Eukaryota</taxon>
        <taxon>Metazoa</taxon>
        <taxon>Ecdysozoa</taxon>
        <taxon>Arthropoda</taxon>
        <taxon>Hexapoda</taxon>
        <taxon>Insecta</taxon>
        <taxon>Pterygota</taxon>
        <taxon>Neoptera</taxon>
        <taxon>Paraneoptera</taxon>
        <taxon>Psocodea</taxon>
        <taxon>Troctomorpha</taxon>
        <taxon>Phthiraptera</taxon>
        <taxon>Anoplura</taxon>
        <taxon>Polyplacidae</taxon>
        <taxon>Polyplax</taxon>
    </lineage>
</organism>
<dbReference type="EMBL" id="JAWJWF010000001">
    <property type="protein sequence ID" value="KAK6641595.1"/>
    <property type="molecule type" value="Genomic_DNA"/>
</dbReference>
<protein>
    <recommendedName>
        <fullName evidence="1">CHK kinase-like domain-containing protein</fullName>
    </recommendedName>
</protein>
<dbReference type="Gene3D" id="3.90.1200.10">
    <property type="match status" value="1"/>
</dbReference>
<evidence type="ECO:0000259" key="1">
    <source>
        <dbReference type="SMART" id="SM00587"/>
    </source>
</evidence>
<dbReference type="InterPro" id="IPR015897">
    <property type="entry name" value="CHK_kinase-like"/>
</dbReference>
<keyword evidence="3" id="KW-1185">Reference proteome</keyword>
<dbReference type="InterPro" id="IPR004119">
    <property type="entry name" value="EcKL"/>
</dbReference>
<evidence type="ECO:0000313" key="3">
    <source>
        <dbReference type="Proteomes" id="UP001359485"/>
    </source>
</evidence>
<dbReference type="Pfam" id="PF02958">
    <property type="entry name" value="EcKL"/>
    <property type="match status" value="1"/>
</dbReference>
<feature type="domain" description="CHK kinase-like" evidence="1">
    <location>
        <begin position="127"/>
        <end position="344"/>
    </location>
</feature>
<dbReference type="PANTHER" id="PTHR11012:SF48">
    <property type="entry name" value="CHK KINASE-LIKE DOMAIN-CONTAINING PROTEIN-RELATED"/>
    <property type="match status" value="1"/>
</dbReference>
<proteinExistence type="predicted"/>
<sequence length="437" mass="50951">MPQDSELDQEEILKILKNDLGHEDFKLEEFKEKPASDSPLGFLGDHRKVQVIVSVSGERQTLFYFLKRMPTKVPQHLEYAVEVKAFYKEIELYKTLFVDLKNGQADLQGSMTKWRPEYFYSRGSDVFVLEDVSLQGYYMYPERCLMDEDHMRPSLVAMAAMHAASIVFEVKFNQGKVKTVSPNKTGPFTKGQVTLGDMYGHLTFETEFSDKKGHLGHEFVEAGIRSQVELSKLLTGYSTEEKIKIGEELPGVLRRVYQLVKPSDRFKNVFIHGDLWSNNLLYRKDKKGKVKDALIIDFQLARYAPPAHDVMMFLYLSQDNTFLLENEKEMLKYYYTALSKELQKNNLAVDTYLSWPNFIESCEYYRDLGIIMRLFYFQLTLAPPELTTKIMNNPEEYMQSMMVDRTDMVLESFNKDEMYRKRVTEALKEAIGKFILN</sequence>
<reference evidence="2 3" key="1">
    <citation type="submission" date="2023-09" db="EMBL/GenBank/DDBJ databases">
        <title>Genomes of two closely related lineages of the louse Polyplax serrata with different host specificities.</title>
        <authorList>
            <person name="Martinu J."/>
            <person name="Tarabai H."/>
            <person name="Stefka J."/>
            <person name="Hypsa V."/>
        </authorList>
    </citation>
    <scope>NUCLEOTIDE SEQUENCE [LARGE SCALE GENOMIC DNA]</scope>
    <source>
        <strain evidence="2">98ZLc_SE</strain>
    </source>
</reference>
<evidence type="ECO:0000313" key="2">
    <source>
        <dbReference type="EMBL" id="KAK6641595.1"/>
    </source>
</evidence>
<dbReference type="PANTHER" id="PTHR11012">
    <property type="entry name" value="PROTEIN KINASE-LIKE DOMAIN-CONTAINING"/>
    <property type="match status" value="1"/>
</dbReference>
<dbReference type="InterPro" id="IPR011009">
    <property type="entry name" value="Kinase-like_dom_sf"/>
</dbReference>
<dbReference type="SMART" id="SM00587">
    <property type="entry name" value="CHK"/>
    <property type="match status" value="1"/>
</dbReference>
<name>A0ABR1BDU1_POLSC</name>
<comment type="caution">
    <text evidence="2">The sequence shown here is derived from an EMBL/GenBank/DDBJ whole genome shotgun (WGS) entry which is preliminary data.</text>
</comment>
<dbReference type="Proteomes" id="UP001359485">
    <property type="component" value="Unassembled WGS sequence"/>
</dbReference>